<keyword evidence="1" id="KW-0472">Membrane</keyword>
<keyword evidence="1" id="KW-1133">Transmembrane helix</keyword>
<name>A0A4Y6PTN7_PERCE</name>
<dbReference type="Proteomes" id="UP000315995">
    <property type="component" value="Chromosome"/>
</dbReference>
<accession>A0A4Y6PTN7</accession>
<evidence type="ECO:0008006" key="4">
    <source>
        <dbReference type="Google" id="ProtNLM"/>
    </source>
</evidence>
<feature type="transmembrane region" description="Helical" evidence="1">
    <location>
        <begin position="222"/>
        <end position="239"/>
    </location>
</feature>
<dbReference type="EMBL" id="CP041186">
    <property type="protein sequence ID" value="QDG51681.1"/>
    <property type="molecule type" value="Genomic_DNA"/>
</dbReference>
<feature type="transmembrane region" description="Helical" evidence="1">
    <location>
        <begin position="438"/>
        <end position="458"/>
    </location>
</feature>
<feature type="transmembrane region" description="Helical" evidence="1">
    <location>
        <begin position="410"/>
        <end position="431"/>
    </location>
</feature>
<feature type="transmembrane region" description="Helical" evidence="1">
    <location>
        <begin position="464"/>
        <end position="486"/>
    </location>
</feature>
<organism evidence="2 3">
    <name type="scientific">Persicimonas caeni</name>
    <dbReference type="NCBI Taxonomy" id="2292766"/>
    <lineage>
        <taxon>Bacteria</taxon>
        <taxon>Deltaproteobacteria</taxon>
        <taxon>Bradymonadales</taxon>
        <taxon>Bradymonadaceae</taxon>
        <taxon>Persicimonas</taxon>
    </lineage>
</organism>
<evidence type="ECO:0000256" key="1">
    <source>
        <dbReference type="SAM" id="Phobius"/>
    </source>
</evidence>
<feature type="transmembrane region" description="Helical" evidence="1">
    <location>
        <begin position="104"/>
        <end position="127"/>
    </location>
</feature>
<evidence type="ECO:0000313" key="2">
    <source>
        <dbReference type="EMBL" id="QDG51681.1"/>
    </source>
</evidence>
<evidence type="ECO:0000313" key="3">
    <source>
        <dbReference type="Proteomes" id="UP000315995"/>
    </source>
</evidence>
<dbReference type="RefSeq" id="WP_141198161.1">
    <property type="nucleotide sequence ID" value="NZ_CP041186.1"/>
</dbReference>
<gene>
    <name evidence="2" type="ORF">FIV42_13250</name>
</gene>
<feature type="transmembrane region" description="Helical" evidence="1">
    <location>
        <begin position="245"/>
        <end position="261"/>
    </location>
</feature>
<dbReference type="AlphaFoldDB" id="A0A4Y6PTN7"/>
<proteinExistence type="predicted"/>
<feature type="transmembrane region" description="Helical" evidence="1">
    <location>
        <begin position="268"/>
        <end position="284"/>
    </location>
</feature>
<reference evidence="2 3" key="1">
    <citation type="submission" date="2019-06" db="EMBL/GenBank/DDBJ databases">
        <title>Persicimonas caeni gen. nov., sp. nov., a predatory bacterium isolated from solar saltern.</title>
        <authorList>
            <person name="Wang S."/>
        </authorList>
    </citation>
    <scope>NUCLEOTIDE SEQUENCE [LARGE SCALE GENOMIC DNA]</scope>
    <source>
        <strain evidence="2 3">YN101</strain>
    </source>
</reference>
<feature type="transmembrane region" description="Helical" evidence="1">
    <location>
        <begin position="34"/>
        <end position="52"/>
    </location>
</feature>
<keyword evidence="3" id="KW-1185">Reference proteome</keyword>
<feature type="transmembrane region" description="Helical" evidence="1">
    <location>
        <begin position="64"/>
        <end position="84"/>
    </location>
</feature>
<sequence length="514" mass="57014">MFTGRFSIALSHMVVGVALYRGMVAELVPDRVGFISLTLLLLVYLGIEIWFARREHPSRWLVNPAVMASFATFALTLGFTNFVLFVPEVAKARMWQYQLFGFQWLSLATLMGMVAAFGMWTGFHLNLGKRLGVRLRRSSFLIRVLHTEVRLRWWFVIAGIVASVGSRLLLVQLGAFGYSADISQLYALGPYLFYINLFADLGMLSLVGIALYYFASDYPRPFTLGLLLGVLGAEIFFGLLSGFKGAVVMPIIVVGVCYYIVKGRVPKMQILAAFALVFLAYQIVEPFRQLRVSDSSFDNQSASYLTDTITGIASGKVDTGYSADVSDTAIEVLARKNTTAFAAMAMRAKEDGVIKHKSQVFQRDLLLSPAYAVIPRLIWRSKPTQDIGEWYNRVVLGNPFRNAVGMSPVGYLYIAGGALAVLLGFLVLGLTQRVLLEGFLFAGAGGVIVFLGLLDNMVRIDNAFYAVFVEMIRYVPLLFVAQLLLFRRAPSHTRREVRPGSSATRAHLTSMTSR</sequence>
<protein>
    <recommendedName>
        <fullName evidence="4">O-antigen polysaccharide polymerase Wzy</fullName>
    </recommendedName>
</protein>
<feature type="transmembrane region" description="Helical" evidence="1">
    <location>
        <begin position="191"/>
        <end position="215"/>
    </location>
</feature>
<keyword evidence="1" id="KW-0812">Transmembrane</keyword>
<feature type="transmembrane region" description="Helical" evidence="1">
    <location>
        <begin position="153"/>
        <end position="179"/>
    </location>
</feature>
<accession>A0A5B8Y4N9</accession>